<evidence type="ECO:0000256" key="1">
    <source>
        <dbReference type="SAM" id="MobiDB-lite"/>
    </source>
</evidence>
<sequence length="81" mass="9442">MRTIIRNRNDKPGAKRSGKPNAKRDRPSLRLPTVPQFNQQIQDFCRRVSSYFAKSYKRASWLKNHIGETISQSKSEKTFTS</sequence>
<evidence type="ECO:0000313" key="3">
    <source>
        <dbReference type="Proteomes" id="UP001159428"/>
    </source>
</evidence>
<gene>
    <name evidence="2" type="ORF">PMEA_00028682</name>
</gene>
<dbReference type="AlphaFoldDB" id="A0AAU9W2Q3"/>
<evidence type="ECO:0000313" key="2">
    <source>
        <dbReference type="EMBL" id="CAH3042203.1"/>
    </source>
</evidence>
<proteinExistence type="predicted"/>
<dbReference type="Proteomes" id="UP001159428">
    <property type="component" value="Unassembled WGS sequence"/>
</dbReference>
<reference evidence="2 3" key="1">
    <citation type="submission" date="2022-05" db="EMBL/GenBank/DDBJ databases">
        <authorList>
            <consortium name="Genoscope - CEA"/>
            <person name="William W."/>
        </authorList>
    </citation>
    <scope>NUCLEOTIDE SEQUENCE [LARGE SCALE GENOMIC DNA]</scope>
</reference>
<organism evidence="2 3">
    <name type="scientific">Pocillopora meandrina</name>
    <dbReference type="NCBI Taxonomy" id="46732"/>
    <lineage>
        <taxon>Eukaryota</taxon>
        <taxon>Metazoa</taxon>
        <taxon>Cnidaria</taxon>
        <taxon>Anthozoa</taxon>
        <taxon>Hexacorallia</taxon>
        <taxon>Scleractinia</taxon>
        <taxon>Astrocoeniina</taxon>
        <taxon>Pocilloporidae</taxon>
        <taxon>Pocillopora</taxon>
    </lineage>
</organism>
<dbReference type="EMBL" id="CALNXJ010000006">
    <property type="protein sequence ID" value="CAH3042203.1"/>
    <property type="molecule type" value="Genomic_DNA"/>
</dbReference>
<protein>
    <submittedName>
        <fullName evidence="2">Uncharacterized protein</fullName>
    </submittedName>
</protein>
<name>A0AAU9W2Q3_9CNID</name>
<comment type="caution">
    <text evidence="2">The sequence shown here is derived from an EMBL/GenBank/DDBJ whole genome shotgun (WGS) entry which is preliminary data.</text>
</comment>
<keyword evidence="3" id="KW-1185">Reference proteome</keyword>
<accession>A0AAU9W2Q3</accession>
<feature type="region of interest" description="Disordered" evidence="1">
    <location>
        <begin position="1"/>
        <end position="33"/>
    </location>
</feature>